<evidence type="ECO:0000256" key="2">
    <source>
        <dbReference type="SAM" id="MobiDB-lite"/>
    </source>
</evidence>
<evidence type="ECO:0000256" key="3">
    <source>
        <dbReference type="SAM" id="SignalP"/>
    </source>
</evidence>
<dbReference type="InterPro" id="IPR041588">
    <property type="entry name" value="Integrase_H2C2"/>
</dbReference>
<dbReference type="SUPFAM" id="SSF56672">
    <property type="entry name" value="DNA/RNA polymerases"/>
    <property type="match status" value="1"/>
</dbReference>
<evidence type="ECO:0000259" key="5">
    <source>
        <dbReference type="PROSITE" id="PS50994"/>
    </source>
</evidence>
<dbReference type="GO" id="GO:0003964">
    <property type="term" value="F:RNA-directed DNA polymerase activity"/>
    <property type="evidence" value="ECO:0007669"/>
    <property type="project" value="UniProtKB-KW"/>
</dbReference>
<evidence type="ECO:0008006" key="8">
    <source>
        <dbReference type="Google" id="ProtNLM"/>
    </source>
</evidence>
<feature type="non-terminal residue" evidence="6">
    <location>
        <position position="965"/>
    </location>
</feature>
<feature type="domain" description="Reverse transcriptase" evidence="4">
    <location>
        <begin position="191"/>
        <end position="370"/>
    </location>
</feature>
<keyword evidence="1" id="KW-0511">Multifunctional enzyme</keyword>
<dbReference type="InterPro" id="IPR050951">
    <property type="entry name" value="Retrovirus_Pol_polyprotein"/>
</dbReference>
<evidence type="ECO:0000313" key="7">
    <source>
        <dbReference type="Proteomes" id="UP000039324"/>
    </source>
</evidence>
<dbReference type="PROSITE" id="PS50878">
    <property type="entry name" value="RT_POL"/>
    <property type="match status" value="1"/>
</dbReference>
<sequence length="965" mass="109300">MCSSIVAAAWALAFVTMCREPARVDLRAYLNTSSDDACPIAPPNAGPDVLAGDAPQSSCDVRPTDSNQGDGTRIDHVPLPAPSTEEPLAANVPIHLVDAEPFLDALMDDAQCYLIHYTWTEDTESEQTKIPEKYQDFADVFDEATATSLPPHRASDCSIDLKPGTEPPFCRLYGLSPREQVALKKYLEDNLQSNFIRPSRSSAGAPILFAKKKDGSLRLCVDYRGLNSVTVKNRYPLPLIDQLLSTLGQATVFSKIDLRSAYNQIRIREGDEWKTAFRTPYGLFEYLVMPFGLANAPASFQAFMNETFSDFIDRFVVVYLDDILIFSKNAEEHEQHVRLVLERLRSARLTAKLSKCLFDAPEVEFLGYLVSKDGLRLDPSRVDTILAWAPPRDLHGLQVFLGFANFYRKFIPHFAEIALPLTNLTRGETEFIWNETASTAFATLKSAFTRAPVLAHFDPSVPCEIETDASDFAIAMVLSQRGRDGDLHPLAFFSRKLDPAEIRYAVYDKELLAVVASFEKWRQFLDSDEHQTLVHSDHRNLKYFMTTHKLNPRQIRWSQLLSGFDFMIQHRPGRLHGKPDALTRRPEYVPTASEEGILQQSLQLLPLHRLVPSPVVDAFTVHAEAAPSEPLLDRIRRHQASDPFVAKIAGLLDRPQGRKYCLRDGLLYKGRSLVVSGDECKIEILRQLHDNRASGHFGIRKTLGLVQREFWWPGMRAFVKLYVSSCDICQRSKSPRHKPSGLLLPLPLPSSLWSSISMDLIVKLPVSDGYDSVLVVVDRFSKMAHFIPCKETLTAVELSDLFLQQIFRLHGLPDDIVSDRGPQFVSAFWKHLLDRLGIQRNLSSSRHPESDGQTERVNQILEQYLRCYVSYMQDDWLQLLPMAEFAYNNADHSATGMSPFFANYGFHPRVTEPRPRNGQVCNPAADERAEFLEKVRRYLKGQLQRAVDAMKRSADRRRREPPPLQ</sequence>
<dbReference type="CDD" id="cd01647">
    <property type="entry name" value="RT_LTR"/>
    <property type="match status" value="1"/>
</dbReference>
<feature type="chain" id="PRO_5005193926" description="Reverse transcriptase" evidence="3">
    <location>
        <begin position="19"/>
        <end position="965"/>
    </location>
</feature>
<dbReference type="GO" id="GO:0003676">
    <property type="term" value="F:nucleic acid binding"/>
    <property type="evidence" value="ECO:0007669"/>
    <property type="project" value="InterPro"/>
</dbReference>
<reference evidence="6 7" key="1">
    <citation type="submission" date="2015-02" db="EMBL/GenBank/DDBJ databases">
        <authorList>
            <person name="Chooi Y.-H."/>
        </authorList>
    </citation>
    <scope>NUCLEOTIDE SEQUENCE [LARGE SCALE GENOMIC DNA]</scope>
    <source>
        <strain evidence="6">E3</strain>
    </source>
</reference>
<feature type="signal peptide" evidence="3">
    <location>
        <begin position="1"/>
        <end position="18"/>
    </location>
</feature>
<dbReference type="InterPro" id="IPR012337">
    <property type="entry name" value="RNaseH-like_sf"/>
</dbReference>
<keyword evidence="7" id="KW-1185">Reference proteome</keyword>
<proteinExistence type="predicted"/>
<dbReference type="Gene3D" id="1.10.340.70">
    <property type="match status" value="1"/>
</dbReference>
<keyword evidence="3" id="KW-0732">Signal</keyword>
<feature type="domain" description="Integrase catalytic" evidence="5">
    <location>
        <begin position="745"/>
        <end position="907"/>
    </location>
</feature>
<dbReference type="AlphaFoldDB" id="A0A0G4J2X3"/>
<accession>A0A0G4J2X3</accession>
<dbReference type="InterPro" id="IPR041577">
    <property type="entry name" value="RT_RNaseH_2"/>
</dbReference>
<dbReference type="FunFam" id="3.30.420.10:FF:000032">
    <property type="entry name" value="Retrovirus-related Pol polyprotein from transposon 297-like Protein"/>
    <property type="match status" value="1"/>
</dbReference>
<dbReference type="STRING" id="37360.A0A0G4J2X3"/>
<gene>
    <name evidence="6" type="ORF">PBRA_008863</name>
</gene>
<dbReference type="Proteomes" id="UP000039324">
    <property type="component" value="Unassembled WGS sequence"/>
</dbReference>
<dbReference type="GO" id="GO:0016787">
    <property type="term" value="F:hydrolase activity"/>
    <property type="evidence" value="ECO:0007669"/>
    <property type="project" value="UniProtKB-KW"/>
</dbReference>
<name>A0A0G4J2X3_PLABS</name>
<dbReference type="CDD" id="cd09274">
    <property type="entry name" value="RNase_HI_RT_Ty3"/>
    <property type="match status" value="1"/>
</dbReference>
<dbReference type="Pfam" id="PF00078">
    <property type="entry name" value="RVT_1"/>
    <property type="match status" value="1"/>
</dbReference>
<dbReference type="PANTHER" id="PTHR37984:SF5">
    <property type="entry name" value="PROTEIN NYNRIN-LIKE"/>
    <property type="match status" value="1"/>
</dbReference>
<dbReference type="FunFam" id="3.30.70.270:FF:000063">
    <property type="entry name" value="Zinc knuckle domaincontaining protein"/>
    <property type="match status" value="1"/>
</dbReference>
<feature type="region of interest" description="Disordered" evidence="2">
    <location>
        <begin position="40"/>
        <end position="75"/>
    </location>
</feature>
<dbReference type="InterPro" id="IPR043128">
    <property type="entry name" value="Rev_trsase/Diguanyl_cyclase"/>
</dbReference>
<dbReference type="GO" id="GO:0015074">
    <property type="term" value="P:DNA integration"/>
    <property type="evidence" value="ECO:0007669"/>
    <property type="project" value="InterPro"/>
</dbReference>
<dbReference type="InterPro" id="IPR036397">
    <property type="entry name" value="RNaseH_sf"/>
</dbReference>
<dbReference type="OMA" id="FCWEESA"/>
<feature type="compositionally biased region" description="Polar residues" evidence="2">
    <location>
        <begin position="55"/>
        <end position="70"/>
    </location>
</feature>
<dbReference type="Gene3D" id="3.10.10.10">
    <property type="entry name" value="HIV Type 1 Reverse Transcriptase, subunit A, domain 1"/>
    <property type="match status" value="1"/>
</dbReference>
<dbReference type="FunFam" id="1.10.340.70:FF:000001">
    <property type="entry name" value="Retrovirus-related Pol polyprotein from transposon gypsy-like Protein"/>
    <property type="match status" value="1"/>
</dbReference>
<dbReference type="Pfam" id="PF00665">
    <property type="entry name" value="rve"/>
    <property type="match status" value="1"/>
</dbReference>
<evidence type="ECO:0000259" key="4">
    <source>
        <dbReference type="PROSITE" id="PS50878"/>
    </source>
</evidence>
<evidence type="ECO:0000256" key="1">
    <source>
        <dbReference type="ARBA" id="ARBA00023268"/>
    </source>
</evidence>
<dbReference type="InterPro" id="IPR043502">
    <property type="entry name" value="DNA/RNA_pol_sf"/>
</dbReference>
<dbReference type="InterPro" id="IPR000477">
    <property type="entry name" value="RT_dom"/>
</dbReference>
<dbReference type="Pfam" id="PF17921">
    <property type="entry name" value="Integrase_H2C2"/>
    <property type="match status" value="1"/>
</dbReference>
<dbReference type="PROSITE" id="PS50994">
    <property type="entry name" value="INTEGRASE"/>
    <property type="match status" value="1"/>
</dbReference>
<dbReference type="OrthoDB" id="2447685at2759"/>
<protein>
    <recommendedName>
        <fullName evidence="8">Reverse transcriptase</fullName>
    </recommendedName>
</protein>
<dbReference type="SUPFAM" id="SSF53098">
    <property type="entry name" value="Ribonuclease H-like"/>
    <property type="match status" value="1"/>
</dbReference>
<evidence type="ECO:0000313" key="6">
    <source>
        <dbReference type="EMBL" id="CEP01920.1"/>
    </source>
</evidence>
<dbReference type="Gene3D" id="3.30.70.270">
    <property type="match status" value="2"/>
</dbReference>
<dbReference type="Pfam" id="PF17919">
    <property type="entry name" value="RT_RNaseH_2"/>
    <property type="match status" value="1"/>
</dbReference>
<dbReference type="Gene3D" id="3.30.420.10">
    <property type="entry name" value="Ribonuclease H-like superfamily/Ribonuclease H"/>
    <property type="match status" value="1"/>
</dbReference>
<dbReference type="InterPro" id="IPR001584">
    <property type="entry name" value="Integrase_cat-core"/>
</dbReference>
<dbReference type="PANTHER" id="PTHR37984">
    <property type="entry name" value="PROTEIN CBG26694"/>
    <property type="match status" value="1"/>
</dbReference>
<dbReference type="GO" id="GO:0004519">
    <property type="term" value="F:endonuclease activity"/>
    <property type="evidence" value="ECO:0007669"/>
    <property type="project" value="UniProtKB-KW"/>
</dbReference>
<dbReference type="EMBL" id="CDSF01000121">
    <property type="protein sequence ID" value="CEP01920.1"/>
    <property type="molecule type" value="Genomic_DNA"/>
</dbReference>
<organism evidence="6 7">
    <name type="scientific">Plasmodiophora brassicae</name>
    <name type="common">Clubroot disease agent</name>
    <dbReference type="NCBI Taxonomy" id="37360"/>
    <lineage>
        <taxon>Eukaryota</taxon>
        <taxon>Sar</taxon>
        <taxon>Rhizaria</taxon>
        <taxon>Endomyxa</taxon>
        <taxon>Phytomyxea</taxon>
        <taxon>Plasmodiophorida</taxon>
        <taxon>Plasmodiophoridae</taxon>
        <taxon>Plasmodiophora</taxon>
    </lineage>
</organism>